<accession>A0A8T2VPN9</accession>
<feature type="compositionally biased region" description="Polar residues" evidence="7">
    <location>
        <begin position="223"/>
        <end position="235"/>
    </location>
</feature>
<dbReference type="SMART" id="SM00220">
    <property type="entry name" value="S_TKc"/>
    <property type="match status" value="1"/>
</dbReference>
<evidence type="ECO:0000256" key="6">
    <source>
        <dbReference type="PROSITE-ProRule" id="PRU10141"/>
    </source>
</evidence>
<dbReference type="GO" id="GO:0005524">
    <property type="term" value="F:ATP binding"/>
    <property type="evidence" value="ECO:0007669"/>
    <property type="project" value="UniProtKB-UniRule"/>
</dbReference>
<dbReference type="AlphaFoldDB" id="A0A8T2VPN9"/>
<dbReference type="Gene3D" id="1.10.510.10">
    <property type="entry name" value="Transferase(Phosphotransferase) domain 1"/>
    <property type="match status" value="1"/>
</dbReference>
<dbReference type="Pfam" id="PF00069">
    <property type="entry name" value="Pkinase"/>
    <property type="match status" value="1"/>
</dbReference>
<feature type="compositionally biased region" description="Polar residues" evidence="7">
    <location>
        <begin position="77"/>
        <end position="87"/>
    </location>
</feature>
<protein>
    <recommendedName>
        <fullName evidence="8">Protein kinase domain-containing protein</fullName>
    </recommendedName>
</protein>
<keyword evidence="5 6" id="KW-0067">ATP-binding</keyword>
<reference evidence="9" key="1">
    <citation type="submission" date="2021-08" db="EMBL/GenBank/DDBJ databases">
        <title>WGS assembly of Ceratopteris richardii.</title>
        <authorList>
            <person name="Marchant D.B."/>
            <person name="Chen G."/>
            <person name="Jenkins J."/>
            <person name="Shu S."/>
            <person name="Leebens-Mack J."/>
            <person name="Grimwood J."/>
            <person name="Schmutz J."/>
            <person name="Soltis P."/>
            <person name="Soltis D."/>
            <person name="Chen Z.-H."/>
        </authorList>
    </citation>
    <scope>NUCLEOTIDE SEQUENCE</scope>
    <source>
        <strain evidence="9">Whitten #5841</strain>
        <tissue evidence="9">Leaf</tissue>
    </source>
</reference>
<dbReference type="SUPFAM" id="SSF56112">
    <property type="entry name" value="Protein kinase-like (PK-like)"/>
    <property type="match status" value="1"/>
</dbReference>
<dbReference type="InterPro" id="IPR011009">
    <property type="entry name" value="Kinase-like_dom_sf"/>
</dbReference>
<dbReference type="PROSITE" id="PS00108">
    <property type="entry name" value="PROTEIN_KINASE_ST"/>
    <property type="match status" value="1"/>
</dbReference>
<dbReference type="PANTHER" id="PTHR22974:SF21">
    <property type="entry name" value="DUAL SPECIFICITY PROTEIN KINASE TTK"/>
    <property type="match status" value="1"/>
</dbReference>
<evidence type="ECO:0000313" key="9">
    <source>
        <dbReference type="EMBL" id="KAH7447495.1"/>
    </source>
</evidence>
<dbReference type="GO" id="GO:0033316">
    <property type="term" value="P:meiotic spindle assembly checkpoint signaling"/>
    <property type="evidence" value="ECO:0007669"/>
    <property type="project" value="TreeGrafter"/>
</dbReference>
<dbReference type="CDD" id="cd14131">
    <property type="entry name" value="PKc_Mps1"/>
    <property type="match status" value="1"/>
</dbReference>
<evidence type="ECO:0000256" key="1">
    <source>
        <dbReference type="ARBA" id="ARBA00022527"/>
    </source>
</evidence>
<organism evidence="9 10">
    <name type="scientific">Ceratopteris richardii</name>
    <name type="common">Triangle waterfern</name>
    <dbReference type="NCBI Taxonomy" id="49495"/>
    <lineage>
        <taxon>Eukaryota</taxon>
        <taxon>Viridiplantae</taxon>
        <taxon>Streptophyta</taxon>
        <taxon>Embryophyta</taxon>
        <taxon>Tracheophyta</taxon>
        <taxon>Polypodiopsida</taxon>
        <taxon>Polypodiidae</taxon>
        <taxon>Polypodiales</taxon>
        <taxon>Pteridineae</taxon>
        <taxon>Pteridaceae</taxon>
        <taxon>Parkerioideae</taxon>
        <taxon>Ceratopteris</taxon>
    </lineage>
</organism>
<feature type="region of interest" description="Disordered" evidence="7">
    <location>
        <begin position="199"/>
        <end position="235"/>
    </location>
</feature>
<keyword evidence="1" id="KW-0723">Serine/threonine-protein kinase</keyword>
<sequence length="896" mass="100189">MSTASEEKPPSVPERYFRGSPRYQLDFNRLSRLGALGVARRVPCGENGQNISLGKLSTNNDLNPCIEDRPTRCQDSVATASLSLTESSEARKRKADRDAPISWDRSVSRQEEGRIYSNSRNNVDSFAEIRKLNSSREVLNTQDKENINPFYDPRGHQLKKQVFVRSSEKRCLQVSKSTQNVSIEKKVGSLLIKRSFKPKTVSPLESTSKPSAISQDGSEEVKQQQQITLPNSVSRSSTIEKSIRVQADQQVGQDMLLIPADSANTPQFDSLVNKCNIDVPYLGSNKMQNASDKSKIHYLLKMPSDLQDVGAGTILPEEIPQGAVLNSVRELSSSMNGLAIVDNHQADSKKDLMNLSKNSQVSLPVDDRTPGKENGFMLSGKAIQGSCISDEKSREANGAPNECPPLQPMTGPSATACSYTIQTDSAPAPTSHTAESVQSLGQQNGQPFITDRPIPVPQTYGSIVVQKADLEVNDMNRVKPTSVENEMMKANIQRSSQGIVSVSDAGASKLIQHLHLPENKSVAGDAAMQPRKQGENEHFVWVNRRRYQKLKKIGRGGSSEVYKVIDRDGDIYALKRIKLKGRDYATAYGFYQEIELLTKLQGKNYIIRLIDHEVTDKNLFSSNLESSQIVKHDAYIYMVLEFGEIDLASMLHEKQKERVAGSHDVDETWLRFYWRQILEAVNTVHEERIIHSDLKPANFLLVKGVLKLIDFGIAKSIHGDTTNIQRDAQVGTLNYMSPEAFLMNEKDENGNVIKCGRPSDIWSLGCILYQMVYGKTPFAHITALHAKIQEVANPKHKIDFPYVSNPHLLDIMNKCLAYKREDRLRIPELLNHPFLQPMGCTCSQAKGDVTGDVRGLTKLLKRSILSQVHREQKLVKDITILAEFLEQLSLFEQQMK</sequence>
<evidence type="ECO:0000256" key="2">
    <source>
        <dbReference type="ARBA" id="ARBA00022679"/>
    </source>
</evidence>
<dbReference type="FunFam" id="1.10.510.10:FF:000224">
    <property type="entry name" value="serine/threonine-protein kinase mph1 isoform X1"/>
    <property type="match status" value="1"/>
</dbReference>
<dbReference type="PROSITE" id="PS00107">
    <property type="entry name" value="PROTEIN_KINASE_ATP"/>
    <property type="match status" value="1"/>
</dbReference>
<dbReference type="Gene3D" id="3.30.200.20">
    <property type="entry name" value="Phosphorylase Kinase, domain 1"/>
    <property type="match status" value="1"/>
</dbReference>
<dbReference type="GO" id="GO:0000776">
    <property type="term" value="C:kinetochore"/>
    <property type="evidence" value="ECO:0007669"/>
    <property type="project" value="TreeGrafter"/>
</dbReference>
<feature type="binding site" evidence="6">
    <location>
        <position position="575"/>
    </location>
    <ligand>
        <name>ATP</name>
        <dbReference type="ChEBI" id="CHEBI:30616"/>
    </ligand>
</feature>
<feature type="region of interest" description="Disordered" evidence="7">
    <location>
        <begin position="77"/>
        <end position="112"/>
    </location>
</feature>
<dbReference type="PROSITE" id="PS50011">
    <property type="entry name" value="PROTEIN_KINASE_DOM"/>
    <property type="match status" value="1"/>
</dbReference>
<feature type="domain" description="Protein kinase" evidence="8">
    <location>
        <begin position="547"/>
        <end position="835"/>
    </location>
</feature>
<name>A0A8T2VPN9_CERRI</name>
<dbReference type="GO" id="GO:0034501">
    <property type="term" value="P:protein localization to kinetochore"/>
    <property type="evidence" value="ECO:0007669"/>
    <property type="project" value="TreeGrafter"/>
</dbReference>
<dbReference type="OMA" id="TWLRFYW"/>
<feature type="compositionally biased region" description="Polar residues" evidence="7">
    <location>
        <begin position="203"/>
        <end position="216"/>
    </location>
</feature>
<keyword evidence="10" id="KW-1185">Reference proteome</keyword>
<keyword evidence="3 6" id="KW-0547">Nucleotide-binding</keyword>
<evidence type="ECO:0000259" key="8">
    <source>
        <dbReference type="PROSITE" id="PS50011"/>
    </source>
</evidence>
<proteinExistence type="predicted"/>
<dbReference type="GO" id="GO:0004712">
    <property type="term" value="F:protein serine/threonine/tyrosine kinase activity"/>
    <property type="evidence" value="ECO:0007669"/>
    <property type="project" value="TreeGrafter"/>
</dbReference>
<dbReference type="InterPro" id="IPR027084">
    <property type="entry name" value="Mps1_cat"/>
</dbReference>
<dbReference type="PANTHER" id="PTHR22974">
    <property type="entry name" value="MIXED LINEAGE PROTEIN KINASE"/>
    <property type="match status" value="1"/>
</dbReference>
<evidence type="ECO:0000256" key="4">
    <source>
        <dbReference type="ARBA" id="ARBA00022777"/>
    </source>
</evidence>
<evidence type="ECO:0000256" key="3">
    <source>
        <dbReference type="ARBA" id="ARBA00022741"/>
    </source>
</evidence>
<gene>
    <name evidence="9" type="ORF">KP509_01G109000</name>
</gene>
<dbReference type="Proteomes" id="UP000825935">
    <property type="component" value="Chromosome 1"/>
</dbReference>
<dbReference type="InterPro" id="IPR017441">
    <property type="entry name" value="Protein_kinase_ATP_BS"/>
</dbReference>
<dbReference type="GO" id="GO:0007094">
    <property type="term" value="P:mitotic spindle assembly checkpoint signaling"/>
    <property type="evidence" value="ECO:0007669"/>
    <property type="project" value="TreeGrafter"/>
</dbReference>
<evidence type="ECO:0000256" key="5">
    <source>
        <dbReference type="ARBA" id="ARBA00022840"/>
    </source>
</evidence>
<dbReference type="EMBL" id="CM035406">
    <property type="protein sequence ID" value="KAH7447495.1"/>
    <property type="molecule type" value="Genomic_DNA"/>
</dbReference>
<dbReference type="GO" id="GO:0005634">
    <property type="term" value="C:nucleus"/>
    <property type="evidence" value="ECO:0007669"/>
    <property type="project" value="TreeGrafter"/>
</dbReference>
<comment type="caution">
    <text evidence="9">The sequence shown here is derived from an EMBL/GenBank/DDBJ whole genome shotgun (WGS) entry which is preliminary data.</text>
</comment>
<evidence type="ECO:0000256" key="7">
    <source>
        <dbReference type="SAM" id="MobiDB-lite"/>
    </source>
</evidence>
<dbReference type="OrthoDB" id="20524at2759"/>
<dbReference type="InterPro" id="IPR008271">
    <property type="entry name" value="Ser/Thr_kinase_AS"/>
</dbReference>
<dbReference type="FunFam" id="3.30.200.20:FF:000131">
    <property type="entry name" value="Dual specificity protein kinase TTK"/>
    <property type="match status" value="1"/>
</dbReference>
<keyword evidence="4" id="KW-0418">Kinase</keyword>
<evidence type="ECO:0000313" key="10">
    <source>
        <dbReference type="Proteomes" id="UP000825935"/>
    </source>
</evidence>
<dbReference type="GO" id="GO:0098813">
    <property type="term" value="P:nuclear chromosome segregation"/>
    <property type="evidence" value="ECO:0007669"/>
    <property type="project" value="UniProtKB-ARBA"/>
</dbReference>
<dbReference type="InterPro" id="IPR000719">
    <property type="entry name" value="Prot_kinase_dom"/>
</dbReference>
<dbReference type="GO" id="GO:0004674">
    <property type="term" value="F:protein serine/threonine kinase activity"/>
    <property type="evidence" value="ECO:0007669"/>
    <property type="project" value="UniProtKB-KW"/>
</dbReference>
<keyword evidence="2" id="KW-0808">Transferase</keyword>